<organism evidence="2 3">
    <name type="scientific">Luteipulveratus halotolerans</name>
    <dbReference type="NCBI Taxonomy" id="1631356"/>
    <lineage>
        <taxon>Bacteria</taxon>
        <taxon>Bacillati</taxon>
        <taxon>Actinomycetota</taxon>
        <taxon>Actinomycetes</taxon>
        <taxon>Micrococcales</taxon>
        <taxon>Dermacoccaceae</taxon>
        <taxon>Luteipulveratus</taxon>
    </lineage>
</organism>
<dbReference type="AlphaFoldDB" id="A0A0L6CI94"/>
<dbReference type="EMBL" id="LAIR01000002">
    <property type="protein sequence ID" value="KNX37511.1"/>
    <property type="molecule type" value="Genomic_DNA"/>
</dbReference>
<proteinExistence type="predicted"/>
<name>A0A0L6CI94_9MICO</name>
<comment type="caution">
    <text evidence="2">The sequence shown here is derived from an EMBL/GenBank/DDBJ whole genome shotgun (WGS) entry which is preliminary data.</text>
</comment>
<dbReference type="Gene3D" id="3.40.50.150">
    <property type="entry name" value="Vaccinia Virus protein VP39"/>
    <property type="match status" value="1"/>
</dbReference>
<protein>
    <recommendedName>
        <fullName evidence="1">Ribosomal RNA large subunit methyltransferase K/L-like methyltransferase domain-containing protein</fullName>
    </recommendedName>
</protein>
<feature type="domain" description="Ribosomal RNA large subunit methyltransferase K/L-like methyltransferase" evidence="1">
    <location>
        <begin position="137"/>
        <end position="262"/>
    </location>
</feature>
<dbReference type="Proteomes" id="UP000037397">
    <property type="component" value="Unassembled WGS sequence"/>
</dbReference>
<accession>A0A0L6CI94</accession>
<reference evidence="3" key="1">
    <citation type="submission" date="2015-03" db="EMBL/GenBank/DDBJ databases">
        <title>Luteipulveratus halotolerans sp. nov., a novel actinobacterium (Dermacoccaceae) from Sarawak, Malaysia.</title>
        <authorList>
            <person name="Juboi H."/>
            <person name="Basik A."/>
            <person name="Shamsul S.S."/>
            <person name="Arnold P."/>
            <person name="Schmitt E.K."/>
            <person name="Sanglier J.-J."/>
            <person name="Yeo T."/>
        </authorList>
    </citation>
    <scope>NUCLEOTIDE SEQUENCE [LARGE SCALE GENOMIC DNA]</scope>
    <source>
        <strain evidence="3">C296001</strain>
    </source>
</reference>
<gene>
    <name evidence="2" type="ORF">VV01_10685</name>
</gene>
<evidence type="ECO:0000313" key="2">
    <source>
        <dbReference type="EMBL" id="KNX37511.1"/>
    </source>
</evidence>
<keyword evidence="3" id="KW-1185">Reference proteome</keyword>
<dbReference type="Pfam" id="PF01170">
    <property type="entry name" value="UPF0020"/>
    <property type="match status" value="1"/>
</dbReference>
<dbReference type="SUPFAM" id="SSF53335">
    <property type="entry name" value="S-adenosyl-L-methionine-dependent methyltransferases"/>
    <property type="match status" value="1"/>
</dbReference>
<dbReference type="OrthoDB" id="1637728at2"/>
<dbReference type="PATRIC" id="fig|1631356.3.peg.2086"/>
<evidence type="ECO:0000313" key="3">
    <source>
        <dbReference type="Proteomes" id="UP000037397"/>
    </source>
</evidence>
<sequence>MTAFLLLVAPSANRVYADAAPALMAAEARSLATAFIDGEVTVEATRIAGVDYLRVSADEIGPVGVRALSNLSAVHALFEAEGELLRPVAADRVDAYPSDLLTIQKYPGKTNEQLTRLLLNVTAAATSRPQRLLDGTLDVLDPMCGRGTTLNLALTYGLDVTGVDLDKRDLEAYETFLKTWLRQTRLKHTVRTSAIRTAGQHRGRRLDVEVAPSKEDFKAGRTQRLTYLGTDTTRLEGLVRSGAFDVVVTDTPYGVQHGSHGDRIARNPLELLDSALPGWVRALRTGGAVGLSYNRHVAPPHELADLLEQHGLTVVGDPADDTFRHRVDASIDRDVIVARKGSGRDVVG</sequence>
<dbReference type="InterPro" id="IPR029063">
    <property type="entry name" value="SAM-dependent_MTases_sf"/>
</dbReference>
<evidence type="ECO:0000259" key="1">
    <source>
        <dbReference type="Pfam" id="PF01170"/>
    </source>
</evidence>
<dbReference type="RefSeq" id="WP_050669868.1">
    <property type="nucleotide sequence ID" value="NZ_LAIR01000002.1"/>
</dbReference>
<dbReference type="InterPro" id="IPR000241">
    <property type="entry name" value="RlmKL-like_Mtase"/>
</dbReference>
<dbReference type="STRING" id="1631356.VV01_10685"/>